<gene>
    <name evidence="1" type="ORF">BEI61_03829</name>
</gene>
<organism evidence="1 2">
    <name type="scientific">Eisenbergiella tayi</name>
    <dbReference type="NCBI Taxonomy" id="1432052"/>
    <lineage>
        <taxon>Bacteria</taxon>
        <taxon>Bacillati</taxon>
        <taxon>Bacillota</taxon>
        <taxon>Clostridia</taxon>
        <taxon>Lachnospirales</taxon>
        <taxon>Lachnospiraceae</taxon>
        <taxon>Eisenbergiella</taxon>
    </lineage>
</organism>
<evidence type="ECO:0000313" key="1">
    <source>
        <dbReference type="EMBL" id="ODM03035.1"/>
    </source>
</evidence>
<dbReference type="AlphaFoldDB" id="A0A1E3A2P2"/>
<comment type="caution">
    <text evidence="1">The sequence shown here is derived from an EMBL/GenBank/DDBJ whole genome shotgun (WGS) entry which is preliminary data.</text>
</comment>
<sequence length="141" mass="16569">MKKEDLLRAGCMVPDTLQEAMRSGRQEMAEGDAEALETYICRLLEENGRENTYFDFYYGTLSREEQSRAETVLSSEQVQFLHEYGLSDSREDVYFPFEESLFAIALRLSVTQMLFSTFYFPMLRKTVWSSYEGKFIVFSYE</sequence>
<evidence type="ECO:0000313" key="2">
    <source>
        <dbReference type="Proteomes" id="UP000094067"/>
    </source>
</evidence>
<name>A0A1E3A2P2_9FIRM</name>
<reference evidence="1 2" key="1">
    <citation type="submission" date="2016-07" db="EMBL/GenBank/DDBJ databases">
        <title>Characterization of isolates of Eisenbergiella tayi derived from blood cultures, using whole genome sequencing.</title>
        <authorList>
            <person name="Burdz T."/>
            <person name="Wiebe D."/>
            <person name="Huynh C."/>
            <person name="Bernard K."/>
        </authorList>
    </citation>
    <scope>NUCLEOTIDE SEQUENCE [LARGE SCALE GENOMIC DNA]</scope>
    <source>
        <strain evidence="1 2">NML 110608</strain>
    </source>
</reference>
<dbReference type="EMBL" id="MCGH01000003">
    <property type="protein sequence ID" value="ODM03035.1"/>
    <property type="molecule type" value="Genomic_DNA"/>
</dbReference>
<proteinExistence type="predicted"/>
<dbReference type="RefSeq" id="WP_069153614.1">
    <property type="nucleotide sequence ID" value="NZ_MCGH01000003.1"/>
</dbReference>
<dbReference type="Proteomes" id="UP000094067">
    <property type="component" value="Unassembled WGS sequence"/>
</dbReference>
<accession>A0A1E3A2P2</accession>
<protein>
    <submittedName>
        <fullName evidence="1">Uncharacterized protein</fullName>
    </submittedName>
</protein>